<evidence type="ECO:0000256" key="2">
    <source>
        <dbReference type="ARBA" id="ARBA00022714"/>
    </source>
</evidence>
<dbReference type="Gene3D" id="2.102.10.10">
    <property type="entry name" value="Rieske [2Fe-2S] iron-sulphur domain"/>
    <property type="match status" value="1"/>
</dbReference>
<feature type="domain" description="Rieske" evidence="8">
    <location>
        <begin position="12"/>
        <end position="115"/>
    </location>
</feature>
<evidence type="ECO:0000256" key="1">
    <source>
        <dbReference type="ARBA" id="ARBA00022617"/>
    </source>
</evidence>
<dbReference type="Proteomes" id="UP000061382">
    <property type="component" value="Chromosome"/>
</dbReference>
<keyword evidence="4" id="KW-0560">Oxidoreductase</keyword>
<evidence type="ECO:0000313" key="9">
    <source>
        <dbReference type="EMBL" id="ALJ00227.1"/>
    </source>
</evidence>
<dbReference type="SUPFAM" id="SSF50022">
    <property type="entry name" value="ISP domain"/>
    <property type="match status" value="1"/>
</dbReference>
<dbReference type="PANTHER" id="PTHR43809">
    <property type="entry name" value="NITRITE REDUCTASE (NADH) LARGE SUBUNIT"/>
    <property type="match status" value="1"/>
</dbReference>
<evidence type="ECO:0000256" key="5">
    <source>
        <dbReference type="ARBA" id="ARBA00023004"/>
    </source>
</evidence>
<dbReference type="GO" id="GO:0051537">
    <property type="term" value="F:2 iron, 2 sulfur cluster binding"/>
    <property type="evidence" value="ECO:0007669"/>
    <property type="project" value="UniProtKB-KW"/>
</dbReference>
<evidence type="ECO:0000313" key="10">
    <source>
        <dbReference type="Proteomes" id="UP000061382"/>
    </source>
</evidence>
<dbReference type="PROSITE" id="PS51296">
    <property type="entry name" value="RIESKE"/>
    <property type="match status" value="1"/>
</dbReference>
<proteinExistence type="predicted"/>
<keyword evidence="3" id="KW-0479">Metal-binding</keyword>
<keyword evidence="10" id="KW-1185">Reference proteome</keyword>
<dbReference type="EMBL" id="CP012643">
    <property type="protein sequence ID" value="ALJ00227.1"/>
    <property type="molecule type" value="Genomic_DNA"/>
</dbReference>
<sequence>MEVAVLTSVDWILVCHTHDVPENGGACVKYQEEQIAIFNFSRRGEWYATQNLCPHKQQMVLSRGMIGSTGEACEPKVACPFHKKTFSLLSGECLTGEDYQIKTYPVKVEGDKVYIGFES</sequence>
<dbReference type="PATRIC" id="fig|512763.3.peg.3564"/>
<dbReference type="CDD" id="cd03529">
    <property type="entry name" value="Rieske_NirD"/>
    <property type="match status" value="1"/>
</dbReference>
<reference evidence="9 10" key="1">
    <citation type="submission" date="2015-08" db="EMBL/GenBank/DDBJ databases">
        <title>Complete genome sequence of Rufibacter tibetensis strain 1351t, a radiation-resistant bacterium from tibet plateau.</title>
        <authorList>
            <person name="Dai J."/>
        </authorList>
    </citation>
    <scope>NUCLEOTIDE SEQUENCE [LARGE SCALE GENOMIC DNA]</scope>
    <source>
        <strain evidence="9 10">1351</strain>
    </source>
</reference>
<dbReference type="PANTHER" id="PTHR43809:SF1">
    <property type="entry name" value="NITRITE REDUCTASE (NADH) LARGE SUBUNIT"/>
    <property type="match status" value="1"/>
</dbReference>
<gene>
    <name evidence="9" type="ORF">DC20_16195</name>
</gene>
<dbReference type="PROSITE" id="PS51300">
    <property type="entry name" value="NIRD"/>
    <property type="match status" value="1"/>
</dbReference>
<dbReference type="STRING" id="512763.DC20_16195"/>
<protein>
    <submittedName>
        <fullName evidence="9">Nitrite reductase</fullName>
    </submittedName>
</protein>
<dbReference type="Pfam" id="PF13806">
    <property type="entry name" value="Rieske_2"/>
    <property type="match status" value="1"/>
</dbReference>
<keyword evidence="7" id="KW-0534">Nitrate assimilation</keyword>
<evidence type="ECO:0000256" key="3">
    <source>
        <dbReference type="ARBA" id="ARBA00022723"/>
    </source>
</evidence>
<keyword evidence="2" id="KW-0001">2Fe-2S</keyword>
<organism evidence="9 10">
    <name type="scientific">Rufibacter tibetensis</name>
    <dbReference type="NCBI Taxonomy" id="512763"/>
    <lineage>
        <taxon>Bacteria</taxon>
        <taxon>Pseudomonadati</taxon>
        <taxon>Bacteroidota</taxon>
        <taxon>Cytophagia</taxon>
        <taxon>Cytophagales</taxon>
        <taxon>Hymenobacteraceae</taxon>
        <taxon>Rufibacter</taxon>
    </lineage>
</organism>
<evidence type="ECO:0000256" key="7">
    <source>
        <dbReference type="ARBA" id="ARBA00023063"/>
    </source>
</evidence>
<keyword evidence="5" id="KW-0408">Iron</keyword>
<evidence type="ECO:0000256" key="4">
    <source>
        <dbReference type="ARBA" id="ARBA00023002"/>
    </source>
</evidence>
<dbReference type="OrthoDB" id="516687at2"/>
<evidence type="ECO:0000256" key="6">
    <source>
        <dbReference type="ARBA" id="ARBA00023014"/>
    </source>
</evidence>
<dbReference type="InterPro" id="IPR052034">
    <property type="entry name" value="NasD-like"/>
</dbReference>
<dbReference type="GO" id="GO:0046872">
    <property type="term" value="F:metal ion binding"/>
    <property type="evidence" value="ECO:0007669"/>
    <property type="project" value="UniProtKB-KW"/>
</dbReference>
<keyword evidence="6" id="KW-0411">Iron-sulfur</keyword>
<dbReference type="GO" id="GO:0008942">
    <property type="term" value="F:nitrite reductase [NAD(P)H] activity"/>
    <property type="evidence" value="ECO:0007669"/>
    <property type="project" value="InterPro"/>
</dbReference>
<name>A0A0P0CZN0_9BACT</name>
<dbReference type="KEGG" id="rti:DC20_16195"/>
<dbReference type="RefSeq" id="WP_062544780.1">
    <property type="nucleotide sequence ID" value="NZ_CP012643.1"/>
</dbReference>
<dbReference type="InterPro" id="IPR012748">
    <property type="entry name" value="Rieske-like_NirD"/>
</dbReference>
<dbReference type="InterPro" id="IPR017941">
    <property type="entry name" value="Rieske_2Fe-2S"/>
</dbReference>
<keyword evidence="1" id="KW-0349">Heme</keyword>
<dbReference type="AlphaFoldDB" id="A0A0P0CZN0"/>
<accession>A0A0P0CZN0</accession>
<dbReference type="NCBIfam" id="TIGR02378">
    <property type="entry name" value="nirD_assim_sml"/>
    <property type="match status" value="1"/>
</dbReference>
<dbReference type="GO" id="GO:0042128">
    <property type="term" value="P:nitrate assimilation"/>
    <property type="evidence" value="ECO:0007669"/>
    <property type="project" value="UniProtKB-KW"/>
</dbReference>
<evidence type="ECO:0000259" key="8">
    <source>
        <dbReference type="PROSITE" id="PS51296"/>
    </source>
</evidence>
<dbReference type="InterPro" id="IPR036922">
    <property type="entry name" value="Rieske_2Fe-2S_sf"/>
</dbReference>